<evidence type="ECO:0000256" key="1">
    <source>
        <dbReference type="SAM" id="Phobius"/>
    </source>
</evidence>
<dbReference type="InterPro" id="IPR032092">
    <property type="entry name" value="PilW"/>
</dbReference>
<evidence type="ECO:0000313" key="2">
    <source>
        <dbReference type="EMBL" id="EMP53926.1"/>
    </source>
</evidence>
<sequence length="366" mass="39553">MDMNQKAVFETMRPTRQGGLSLIELMIALALSATLILGIFTVYMDSSRTSRVATSLARVQEAGRIGTDIMAHDLRMVGFQGCADPDDVTMNIIAKNPPTSDFFDSTLRGWEVTSANWANGTEFDGTPIEARAVIGSDVLAIQRGESVEVTLTGNMTADNANIQVAGSDVGLFSKNDIVLISDCEAADLFRITSNPSSNTWAHANSTNTDNRLSQAYTDSARIMRFSATVYFVADTGRDDAQGNDIRALYRGTNNLLNTATPSFQVDEIVEGVESLQVEYGELLPSNNIRYVTADNVGDMASVVALRVGLLISDPDNVRRDGDTASYDLPGATVVRTTGAGAGAVTHPEDQRIRRTFTSTVMLRNRD</sequence>
<accession>M7CJT6</accession>
<evidence type="ECO:0000313" key="3">
    <source>
        <dbReference type="Proteomes" id="UP000011960"/>
    </source>
</evidence>
<keyword evidence="1" id="KW-0812">Transmembrane</keyword>
<organism evidence="2 3">
    <name type="scientific">Marinobacter santoriniensis NKSG1</name>
    <dbReference type="NCBI Taxonomy" id="1288826"/>
    <lineage>
        <taxon>Bacteria</taxon>
        <taxon>Pseudomonadati</taxon>
        <taxon>Pseudomonadota</taxon>
        <taxon>Gammaproteobacteria</taxon>
        <taxon>Pseudomonadales</taxon>
        <taxon>Marinobacteraceae</taxon>
        <taxon>Marinobacter</taxon>
    </lineage>
</organism>
<name>M7CJT6_9GAMM</name>
<dbReference type="PROSITE" id="PS00409">
    <property type="entry name" value="PROKAR_NTER_METHYL"/>
    <property type="match status" value="1"/>
</dbReference>
<dbReference type="GO" id="GO:0043683">
    <property type="term" value="P:type IV pilus assembly"/>
    <property type="evidence" value="ECO:0007669"/>
    <property type="project" value="InterPro"/>
</dbReference>
<dbReference type="Pfam" id="PF07963">
    <property type="entry name" value="N_methyl"/>
    <property type="match status" value="1"/>
</dbReference>
<reference evidence="2 3" key="1">
    <citation type="journal article" date="2013" name="Genome Announc.">
        <title>Genome Sequence of Hydrothermal Arsenic-Respiring Bacterium Marinobacter santoriniensis NKSG1T.</title>
        <authorList>
            <person name="Handley K.M."/>
            <person name="Upton M."/>
            <person name="Beatson S.A."/>
            <person name="Hery M."/>
            <person name="Lloyd J.R."/>
        </authorList>
    </citation>
    <scope>NUCLEOTIDE SEQUENCE [LARGE SCALE GENOMIC DNA]</scope>
    <source>
        <strain evidence="2 3">NKSG1</strain>
    </source>
</reference>
<dbReference type="PATRIC" id="fig|1288826.3.peg.3671"/>
<dbReference type="eggNOG" id="COG4966">
    <property type="taxonomic scope" value="Bacteria"/>
</dbReference>
<dbReference type="EMBL" id="APAT01000030">
    <property type="protein sequence ID" value="EMP53926.1"/>
    <property type="molecule type" value="Genomic_DNA"/>
</dbReference>
<gene>
    <name evidence="2" type="ORF">MSNKSG1_18480</name>
</gene>
<proteinExistence type="predicted"/>
<dbReference type="InterPro" id="IPR012902">
    <property type="entry name" value="N_methyl_site"/>
</dbReference>
<dbReference type="Proteomes" id="UP000011960">
    <property type="component" value="Unassembled WGS sequence"/>
</dbReference>
<feature type="transmembrane region" description="Helical" evidence="1">
    <location>
        <begin position="21"/>
        <end position="44"/>
    </location>
</feature>
<dbReference type="AlphaFoldDB" id="M7CJT6"/>
<keyword evidence="3" id="KW-1185">Reference proteome</keyword>
<dbReference type="STRING" id="1288826.MSNKSG1_18480"/>
<dbReference type="Pfam" id="PF16074">
    <property type="entry name" value="PilW"/>
    <property type="match status" value="1"/>
</dbReference>
<protein>
    <submittedName>
        <fullName evidence="2">Tfp pilus assembly PilW-like protein</fullName>
    </submittedName>
</protein>
<keyword evidence="1" id="KW-0472">Membrane</keyword>
<comment type="caution">
    <text evidence="2">The sequence shown here is derived from an EMBL/GenBank/DDBJ whole genome shotgun (WGS) entry which is preliminary data.</text>
</comment>
<keyword evidence="1" id="KW-1133">Transmembrane helix</keyword>